<evidence type="ECO:0000256" key="20">
    <source>
        <dbReference type="SAM" id="Phobius"/>
    </source>
</evidence>
<evidence type="ECO:0000256" key="8">
    <source>
        <dbReference type="ARBA" id="ARBA00022737"/>
    </source>
</evidence>
<dbReference type="InterPro" id="IPR016201">
    <property type="entry name" value="PSI"/>
</dbReference>
<dbReference type="Gene3D" id="2.10.25.10">
    <property type="entry name" value="Laminin"/>
    <property type="match status" value="3"/>
</dbReference>
<keyword evidence="16" id="KW-0325">Glycoprotein</keyword>
<evidence type="ECO:0000256" key="12">
    <source>
        <dbReference type="ARBA" id="ARBA00022989"/>
    </source>
</evidence>
<evidence type="ECO:0000259" key="21">
    <source>
        <dbReference type="SMART" id="SM00187"/>
    </source>
</evidence>
<feature type="domain" description="Integrin beta subunit tail" evidence="24">
    <location>
        <begin position="639"/>
        <end position="725"/>
    </location>
</feature>
<evidence type="ECO:0000256" key="5">
    <source>
        <dbReference type="ARBA" id="ARBA00022692"/>
    </source>
</evidence>
<dbReference type="Pfam" id="PF00362">
    <property type="entry name" value="Integrin_beta"/>
    <property type="match status" value="1"/>
</dbReference>
<evidence type="ECO:0000256" key="4">
    <source>
        <dbReference type="ARBA" id="ARBA00022536"/>
    </source>
</evidence>
<evidence type="ECO:0000256" key="14">
    <source>
        <dbReference type="ARBA" id="ARBA00023136"/>
    </source>
</evidence>
<feature type="disulfide bond" evidence="17">
    <location>
        <begin position="565"/>
        <end position="570"/>
    </location>
</feature>
<dbReference type="GO" id="GO:0046872">
    <property type="term" value="F:metal ion binding"/>
    <property type="evidence" value="ECO:0007669"/>
    <property type="project" value="UniProtKB-KW"/>
</dbReference>
<comment type="subcellular location">
    <subcellularLocation>
        <location evidence="1 18">Cell membrane</location>
        <topology evidence="1 18">Single-pass type I membrane protein</topology>
    </subcellularLocation>
</comment>
<keyword evidence="14 20" id="KW-0472">Membrane</keyword>
<dbReference type="Gene3D" id="1.20.5.100">
    <property type="entry name" value="Cytochrome c1, transmembrane anchor, C-terminal"/>
    <property type="match status" value="1"/>
</dbReference>
<dbReference type="Gene3D" id="3.40.50.410">
    <property type="entry name" value="von Willebrand factor, type A domain"/>
    <property type="match status" value="1"/>
</dbReference>
<dbReference type="FunFam" id="3.40.50.410:FF:000002">
    <property type="entry name" value="Integrin beta"/>
    <property type="match status" value="1"/>
</dbReference>
<evidence type="ECO:0000259" key="24">
    <source>
        <dbReference type="SMART" id="SM01242"/>
    </source>
</evidence>
<dbReference type="SUPFAM" id="SSF53300">
    <property type="entry name" value="vWA-like"/>
    <property type="match status" value="1"/>
</dbReference>
<reference evidence="26" key="1">
    <citation type="submission" date="2003-08" db="EMBL/GenBank/DDBJ databases">
        <authorList>
            <person name="Birren B."/>
            <person name="Nusbaum C."/>
            <person name="Abebe A."/>
            <person name="Abouelleil A."/>
            <person name="Adekoya E."/>
            <person name="Ait-zahra M."/>
            <person name="Allen N."/>
            <person name="Allen T."/>
            <person name="An P."/>
            <person name="Anderson M."/>
            <person name="Anderson S."/>
            <person name="Arachchi H."/>
            <person name="Armbruster J."/>
            <person name="Bachantsang P."/>
            <person name="Baldwin J."/>
            <person name="Barry A."/>
            <person name="Bayul T."/>
            <person name="Blitshsteyn B."/>
            <person name="Bloom T."/>
            <person name="Blye J."/>
            <person name="Boguslavskiy L."/>
            <person name="Borowsky M."/>
            <person name="Boukhgalter B."/>
            <person name="Brunache A."/>
            <person name="Butler J."/>
            <person name="Calixte N."/>
            <person name="Calvo S."/>
            <person name="Camarata J."/>
            <person name="Campo K."/>
            <person name="Chang J."/>
            <person name="Cheshatsang Y."/>
            <person name="Citroen M."/>
            <person name="Collymore A."/>
            <person name="Considine T."/>
            <person name="Cook A."/>
            <person name="Cooke P."/>
            <person name="Corum B."/>
            <person name="Cuomo C."/>
            <person name="David R."/>
            <person name="Dawoe T."/>
            <person name="Degray S."/>
            <person name="Dodge S."/>
            <person name="Dooley K."/>
            <person name="Dorje P."/>
            <person name="Dorjee K."/>
            <person name="Dorris L."/>
            <person name="Duffey N."/>
            <person name="Dupes A."/>
            <person name="Elkins T."/>
            <person name="Engels R."/>
            <person name="Erickson J."/>
            <person name="Farina A."/>
            <person name="Faro S."/>
            <person name="Ferreira P."/>
            <person name="Fischer H."/>
            <person name="Fitzgerald M."/>
            <person name="Foley K."/>
            <person name="Gage D."/>
            <person name="Galagan J."/>
            <person name="Gearin G."/>
            <person name="Gnerre S."/>
            <person name="Gnirke A."/>
            <person name="Goyette A."/>
            <person name="Graham J."/>
            <person name="Grandbois E."/>
            <person name="Gyaltsen K."/>
            <person name="Hafez N."/>
            <person name="Hagopian D."/>
            <person name="Hagos B."/>
            <person name="Hall J."/>
            <person name="Hatcher B."/>
            <person name="Heller A."/>
            <person name="Higgins H."/>
            <person name="Honan T."/>
            <person name="Horn A."/>
            <person name="Houde N."/>
            <person name="Hughes L."/>
            <person name="Hulme W."/>
            <person name="Husby E."/>
            <person name="Iliev I."/>
            <person name="Jaffe D."/>
            <person name="Jones C."/>
            <person name="Kamal M."/>
            <person name="Kamat A."/>
            <person name="Kamvysselis M."/>
            <person name="Karlsson E."/>
            <person name="Kells C."/>
            <person name="Kieu A."/>
            <person name="Kisner P."/>
            <person name="Kodira C."/>
            <person name="Kulbokas E."/>
            <person name="Labutti K."/>
            <person name="Lama D."/>
            <person name="Landers T."/>
            <person name="Leger J."/>
            <person name="Levine S."/>
            <person name="Lewis D."/>
            <person name="Lewis T."/>
            <person name="Lindblad-toh K."/>
            <person name="Liu X."/>
            <person name="Lokyitsang T."/>
            <person name="Lokyitsang Y."/>
            <person name="Lucien O."/>
            <person name="Lui A."/>
            <person name="Ma L.J."/>
            <person name="Mabbitt R."/>
            <person name="Macdonald J."/>
            <person name="Maclean C."/>
            <person name="Major J."/>
            <person name="Manning J."/>
            <person name="Marabella R."/>
            <person name="Maru K."/>
            <person name="Matthews C."/>
            <person name="Mauceli E."/>
            <person name="Mccarthy M."/>
            <person name="Mcdonough S."/>
            <person name="Mcghee T."/>
            <person name="Meldrim J."/>
            <person name="Meneus L."/>
            <person name="Mesirov J."/>
            <person name="Mihalev A."/>
            <person name="Mihova T."/>
            <person name="Mikkelsen T."/>
            <person name="Mlenga V."/>
            <person name="Moru K."/>
            <person name="Mozes J."/>
            <person name="Mulrain L."/>
            <person name="Munson G."/>
            <person name="Naylor J."/>
            <person name="Newes C."/>
            <person name="Nguyen C."/>
            <person name="Nguyen N."/>
            <person name="Nguyen T."/>
            <person name="Nicol R."/>
            <person name="Nielsen C."/>
            <person name="Nizzari M."/>
            <person name="Norbu C."/>
            <person name="Norbu N."/>
            <person name="O'donnell P."/>
            <person name="Okoawo O."/>
            <person name="O'leary S."/>
            <person name="Omotosho B."/>
            <person name="O'neill K."/>
            <person name="Osman S."/>
            <person name="Parker S."/>
            <person name="Perrin D."/>
            <person name="Phunkhang P."/>
            <person name="Piqani B."/>
            <person name="Purcell S."/>
            <person name="Rachupka T."/>
            <person name="Ramasamy U."/>
            <person name="Rameau R."/>
            <person name="Ray V."/>
            <person name="Raymond C."/>
            <person name="Retta R."/>
            <person name="Richardson S."/>
            <person name="Rise C."/>
            <person name="Rodriguez J."/>
            <person name="Rogers J."/>
            <person name="Rogov P."/>
            <person name="Rutman M."/>
            <person name="Schupbach R."/>
            <person name="Seaman C."/>
            <person name="Settipalli S."/>
            <person name="Sharpe T."/>
            <person name="Sheridan J."/>
            <person name="Sherpa N."/>
            <person name="Shi J."/>
            <person name="Smirnov S."/>
            <person name="Smith C."/>
            <person name="Sougnez C."/>
            <person name="Spencer B."/>
            <person name="Stalker J."/>
            <person name="Stange-thomann N."/>
            <person name="Stavropoulos S."/>
            <person name="Stetson K."/>
            <person name="Stone C."/>
            <person name="Stone S."/>
            <person name="Stubbs M."/>
            <person name="Talamas J."/>
            <person name="Tchuinga P."/>
            <person name="Tenzing P."/>
            <person name="Tesfaye S."/>
            <person name="Theodore J."/>
            <person name="Thoulutsang Y."/>
            <person name="Topham K."/>
            <person name="Towey S."/>
            <person name="Tsamla T."/>
            <person name="Tsomo N."/>
            <person name="Vallee D."/>
            <person name="Vassiliev H."/>
            <person name="Venkataraman V."/>
            <person name="Vinson J."/>
            <person name="Vo A."/>
            <person name="Wade C."/>
            <person name="Wang S."/>
            <person name="Wangchuk T."/>
            <person name="Wangdi T."/>
            <person name="Whittaker C."/>
            <person name="Wilkinson J."/>
            <person name="Wu Y."/>
            <person name="Wyman D."/>
            <person name="Yadav S."/>
            <person name="Yang S."/>
            <person name="Yang X."/>
            <person name="Yeager S."/>
            <person name="Yee E."/>
            <person name="Young G."/>
            <person name="Zainoun J."/>
            <person name="Zembeck L."/>
            <person name="Zimmer A."/>
            <person name="Zody M."/>
            <person name="Lander E."/>
        </authorList>
    </citation>
    <scope>NUCLEOTIDE SEQUENCE [LARGE SCALE GENOMIC DNA]</scope>
</reference>
<feature type="disulfide bond" evidence="17">
    <location>
        <begin position="493"/>
        <end position="508"/>
    </location>
</feature>
<dbReference type="SMART" id="SM01241">
    <property type="entry name" value="Integrin_b_cyt"/>
    <property type="match status" value="1"/>
</dbReference>
<evidence type="ECO:0000256" key="17">
    <source>
        <dbReference type="PIRSR" id="PIRSR002512-1"/>
    </source>
</evidence>
<dbReference type="Pfam" id="PF23105">
    <property type="entry name" value="EGF_integrin"/>
    <property type="match status" value="2"/>
</dbReference>
<dbReference type="PIRSF" id="PIRSF002512">
    <property type="entry name" value="Integrin_B"/>
    <property type="match status" value="1"/>
</dbReference>
<feature type="domain" description="Integrin beta subunit cytoplasmic" evidence="23">
    <location>
        <begin position="749"/>
        <end position="794"/>
    </location>
</feature>
<feature type="disulfide bond" evidence="17">
    <location>
        <begin position="545"/>
        <end position="550"/>
    </location>
</feature>
<feature type="disulfide bond" evidence="17">
    <location>
        <begin position="610"/>
        <end position="615"/>
    </location>
</feature>
<keyword evidence="3" id="KW-1003">Cell membrane</keyword>
<keyword evidence="10" id="KW-0460">Magnesium</keyword>
<dbReference type="InterPro" id="IPR002369">
    <property type="entry name" value="Integrin_bsu_VWA"/>
</dbReference>
<evidence type="ECO:0000259" key="22">
    <source>
        <dbReference type="SMART" id="SM00423"/>
    </source>
</evidence>
<dbReference type="Pfam" id="PF08725">
    <property type="entry name" value="Integrin_b_cyt"/>
    <property type="match status" value="1"/>
</dbReference>
<feature type="disulfide bond" evidence="17">
    <location>
        <begin position="23"/>
        <end position="49"/>
    </location>
</feature>
<dbReference type="GO" id="GO:0005178">
    <property type="term" value="F:integrin binding"/>
    <property type="evidence" value="ECO:0007669"/>
    <property type="project" value="TreeGrafter"/>
</dbReference>
<dbReference type="SMART" id="SM00423">
    <property type="entry name" value="PSI"/>
    <property type="match status" value="1"/>
</dbReference>
<dbReference type="FunFam" id="1.20.5.100:FF:000013">
    <property type="entry name" value="Integrin beta"/>
    <property type="match status" value="1"/>
</dbReference>
<keyword evidence="8" id="KW-0677">Repeat</keyword>
<dbReference type="InterPro" id="IPR036465">
    <property type="entry name" value="vWFA_dom_sf"/>
</dbReference>
<dbReference type="SUPFAM" id="SSF103575">
    <property type="entry name" value="Plexin repeat"/>
    <property type="match status" value="1"/>
</dbReference>
<dbReference type="eggNOG" id="KOG1226">
    <property type="taxonomic scope" value="Eukaryota"/>
</dbReference>
<evidence type="ECO:0000256" key="11">
    <source>
        <dbReference type="ARBA" id="ARBA00022889"/>
    </source>
</evidence>
<proteinExistence type="inferred from homology"/>
<dbReference type="Gene3D" id="3.30.1680.10">
    <property type="entry name" value="ligand-binding face of the semaphorins, domain 2"/>
    <property type="match status" value="1"/>
</dbReference>
<dbReference type="FunFam" id="2.10.25.10:FF:000036">
    <property type="entry name" value="Integrin beta"/>
    <property type="match status" value="1"/>
</dbReference>
<comment type="similarity">
    <text evidence="2 18">Belongs to the integrin beta chain family.</text>
</comment>
<evidence type="ECO:0000256" key="1">
    <source>
        <dbReference type="ARBA" id="ARBA00004251"/>
    </source>
</evidence>
<feature type="disulfide bond" evidence="17">
    <location>
        <begin position="530"/>
        <end position="543"/>
    </location>
</feature>
<dbReference type="InParanoid" id="H2YJU1"/>
<organism evidence="25 26">
    <name type="scientific">Ciona savignyi</name>
    <name type="common">Pacific transparent sea squirt</name>
    <dbReference type="NCBI Taxonomy" id="51511"/>
    <lineage>
        <taxon>Eukaryota</taxon>
        <taxon>Metazoa</taxon>
        <taxon>Chordata</taxon>
        <taxon>Tunicata</taxon>
        <taxon>Ascidiacea</taxon>
        <taxon>Phlebobranchia</taxon>
        <taxon>Cionidae</taxon>
        <taxon>Ciona</taxon>
    </lineage>
</organism>
<keyword evidence="6" id="KW-0479">Metal-binding</keyword>
<reference evidence="25" key="3">
    <citation type="submission" date="2025-09" db="UniProtKB">
        <authorList>
            <consortium name="Ensembl"/>
        </authorList>
    </citation>
    <scope>IDENTIFICATION</scope>
</reference>
<feature type="disulfide bond" evidence="17">
    <location>
        <begin position="245"/>
        <end position="286"/>
    </location>
</feature>
<reference evidence="25" key="2">
    <citation type="submission" date="2025-08" db="UniProtKB">
        <authorList>
            <consortium name="Ensembl"/>
        </authorList>
    </citation>
    <scope>IDENTIFICATION</scope>
</reference>
<dbReference type="SUPFAM" id="SSF69179">
    <property type="entry name" value="Integrin domains"/>
    <property type="match status" value="1"/>
</dbReference>
<dbReference type="GO" id="GO:0016477">
    <property type="term" value="P:cell migration"/>
    <property type="evidence" value="ECO:0007669"/>
    <property type="project" value="TreeGrafter"/>
</dbReference>
<dbReference type="STRING" id="51511.ENSCSAVP00000005590"/>
<dbReference type="GO" id="GO:0007160">
    <property type="term" value="P:cell-matrix adhesion"/>
    <property type="evidence" value="ECO:0007669"/>
    <property type="project" value="TreeGrafter"/>
</dbReference>
<feature type="disulfide bond" evidence="17">
    <location>
        <begin position="14"/>
        <end position="62"/>
    </location>
</feature>
<feature type="transmembrane region" description="Helical" evidence="20">
    <location>
        <begin position="727"/>
        <end position="751"/>
    </location>
</feature>
<feature type="disulfide bond" evidence="17">
    <location>
        <begin position="523"/>
        <end position="528"/>
    </location>
</feature>
<feature type="compositionally biased region" description="Polar residues" evidence="19">
    <location>
        <begin position="70"/>
        <end position="90"/>
    </location>
</feature>
<dbReference type="PROSITE" id="PS00243">
    <property type="entry name" value="I_EGF_1"/>
    <property type="match status" value="1"/>
</dbReference>
<evidence type="ECO:0000256" key="10">
    <source>
        <dbReference type="ARBA" id="ARBA00022842"/>
    </source>
</evidence>
<feature type="disulfide bond" evidence="17">
    <location>
        <begin position="567"/>
        <end position="604"/>
    </location>
</feature>
<evidence type="ECO:0000256" key="2">
    <source>
        <dbReference type="ARBA" id="ARBA00007449"/>
    </source>
</evidence>
<name>H2YJU1_CIOSA</name>
<feature type="disulfide bond" evidence="17">
    <location>
        <begin position="645"/>
        <end position="720"/>
    </location>
</feature>
<feature type="disulfide bond" evidence="17">
    <location>
        <begin position="386"/>
        <end position="396"/>
    </location>
</feature>
<dbReference type="PRINTS" id="PR01186">
    <property type="entry name" value="INTEGRINB"/>
</dbReference>
<dbReference type="InterPro" id="IPR032695">
    <property type="entry name" value="Integrin_dom_sf"/>
</dbReference>
<keyword evidence="15 17" id="KW-1015">Disulfide bond</keyword>
<dbReference type="InterPro" id="IPR015812">
    <property type="entry name" value="Integrin_bsu"/>
</dbReference>
<dbReference type="SMART" id="SM00187">
    <property type="entry name" value="INB"/>
    <property type="match status" value="1"/>
</dbReference>
<dbReference type="GO" id="GO:0098609">
    <property type="term" value="P:cell-cell adhesion"/>
    <property type="evidence" value="ECO:0007669"/>
    <property type="project" value="TreeGrafter"/>
</dbReference>
<feature type="disulfide bond" evidence="17">
    <location>
        <begin position="482"/>
        <end position="491"/>
    </location>
</feature>
<feature type="disulfide bond" evidence="17">
    <location>
        <begin position="639"/>
        <end position="648"/>
    </location>
</feature>
<keyword evidence="13 18" id="KW-0401">Integrin</keyword>
<dbReference type="PANTHER" id="PTHR10082:SF60">
    <property type="entry name" value="INTEGRIN BETA-PS"/>
    <property type="match status" value="1"/>
</dbReference>
<evidence type="ECO:0000259" key="23">
    <source>
        <dbReference type="SMART" id="SM01241"/>
    </source>
</evidence>
<feature type="disulfide bond" evidence="17">
    <location>
        <begin position="572"/>
        <end position="581"/>
    </location>
</feature>
<feature type="disulfide bond" evidence="17">
    <location>
        <begin position="665"/>
        <end position="697"/>
    </location>
</feature>
<evidence type="ECO:0000256" key="6">
    <source>
        <dbReference type="ARBA" id="ARBA00022723"/>
    </source>
</evidence>
<dbReference type="PANTHER" id="PTHR10082">
    <property type="entry name" value="INTEGRIN BETA SUBUNIT"/>
    <property type="match status" value="1"/>
</dbReference>
<dbReference type="GO" id="GO:0009986">
    <property type="term" value="C:cell surface"/>
    <property type="evidence" value="ECO:0007669"/>
    <property type="project" value="TreeGrafter"/>
</dbReference>
<feature type="disulfide bond" evidence="17">
    <location>
        <begin position="617"/>
        <end position="631"/>
    </location>
</feature>
<keyword evidence="11 18" id="KW-0130">Cell adhesion</keyword>
<dbReference type="Gene3D" id="2.60.40.1510">
    <property type="entry name" value="ntegrin, alpha v. Chain A, domain 3"/>
    <property type="match status" value="1"/>
</dbReference>
<dbReference type="InterPro" id="IPR057073">
    <property type="entry name" value="EGF_integrin_2"/>
</dbReference>
<feature type="disulfide bond" evidence="17">
    <location>
        <begin position="455"/>
        <end position="459"/>
    </location>
</feature>
<dbReference type="GO" id="GO:0033627">
    <property type="term" value="P:cell adhesion mediated by integrin"/>
    <property type="evidence" value="ECO:0007669"/>
    <property type="project" value="TreeGrafter"/>
</dbReference>
<keyword evidence="9" id="KW-0106">Calcium</keyword>
<dbReference type="InterPro" id="IPR014836">
    <property type="entry name" value="Integrin_bsu_cyt_dom"/>
</dbReference>
<feature type="domain" description="Integrin beta subunit VWA" evidence="21">
    <location>
        <begin position="10"/>
        <end position="457"/>
    </location>
</feature>
<keyword evidence="7" id="KW-0732">Signal</keyword>
<evidence type="ECO:0000256" key="7">
    <source>
        <dbReference type="ARBA" id="ARBA00022729"/>
    </source>
</evidence>
<feature type="disulfide bond" evidence="17">
    <location>
        <begin position="191"/>
        <end position="197"/>
    </location>
</feature>
<dbReference type="GO" id="GO:0005925">
    <property type="term" value="C:focal adhesion"/>
    <property type="evidence" value="ECO:0007669"/>
    <property type="project" value="TreeGrafter"/>
</dbReference>
<keyword evidence="5 18" id="KW-0812">Transmembrane</keyword>
<keyword evidence="4" id="KW-0245">EGF-like domain</keyword>
<dbReference type="GO" id="GO:0008305">
    <property type="term" value="C:integrin complex"/>
    <property type="evidence" value="ECO:0007669"/>
    <property type="project" value="TreeGrafter"/>
</dbReference>
<evidence type="ECO:0000256" key="19">
    <source>
        <dbReference type="SAM" id="MobiDB-lite"/>
    </source>
</evidence>
<protein>
    <recommendedName>
        <fullName evidence="18">Integrin beta</fullName>
    </recommendedName>
</protein>
<evidence type="ECO:0000256" key="13">
    <source>
        <dbReference type="ARBA" id="ARBA00023037"/>
    </source>
</evidence>
<dbReference type="InterPro" id="IPR012896">
    <property type="entry name" value="Integrin_bsu_tail"/>
</dbReference>
<dbReference type="GeneTree" id="ENSGT01150000286983"/>
<dbReference type="Ensembl" id="ENSCSAVT00000005665.1">
    <property type="protein sequence ID" value="ENSCSAVP00000005590.1"/>
    <property type="gene ID" value="ENSCSAVG00000003342.1"/>
</dbReference>
<dbReference type="Proteomes" id="UP000007875">
    <property type="component" value="Unassembled WGS sequence"/>
</dbReference>
<keyword evidence="26" id="KW-1185">Reference proteome</keyword>
<dbReference type="GO" id="GO:0007229">
    <property type="term" value="P:integrin-mediated signaling pathway"/>
    <property type="evidence" value="ECO:0007669"/>
    <property type="project" value="UniProtKB-KW"/>
</dbReference>
<evidence type="ECO:0000256" key="15">
    <source>
        <dbReference type="ARBA" id="ARBA00023157"/>
    </source>
</evidence>
<accession>H2YJU1</accession>
<evidence type="ECO:0000256" key="18">
    <source>
        <dbReference type="RuleBase" id="RU000633"/>
    </source>
</evidence>
<evidence type="ECO:0000313" key="25">
    <source>
        <dbReference type="Ensembl" id="ENSCSAVP00000005590.1"/>
    </source>
</evidence>
<dbReference type="FunCoup" id="H2YJU1">
    <property type="interactions" value="25"/>
</dbReference>
<feature type="disulfide bond" evidence="17">
    <location>
        <begin position="477"/>
        <end position="517"/>
    </location>
</feature>
<dbReference type="SMART" id="SM01242">
    <property type="entry name" value="Integrin_B_tail"/>
    <property type="match status" value="1"/>
</dbReference>
<feature type="domain" description="PSI" evidence="22">
    <location>
        <begin position="2"/>
        <end position="63"/>
    </location>
</feature>
<feature type="disulfide bond" evidence="17">
    <location>
        <begin position="612"/>
        <end position="661"/>
    </location>
</feature>
<keyword evidence="12 20" id="KW-1133">Transmembrane helix</keyword>
<feature type="region of interest" description="Disordered" evidence="19">
    <location>
        <begin position="66"/>
        <end position="90"/>
    </location>
</feature>
<evidence type="ECO:0000313" key="26">
    <source>
        <dbReference type="Proteomes" id="UP000007875"/>
    </source>
</evidence>
<feature type="disulfide bond" evidence="17">
    <location>
        <begin position="525"/>
        <end position="558"/>
    </location>
</feature>
<dbReference type="InterPro" id="IPR057243">
    <property type="entry name" value="Integrin_I-EGF_CS"/>
</dbReference>
<evidence type="ECO:0000256" key="16">
    <source>
        <dbReference type="ARBA" id="ARBA00023180"/>
    </source>
</evidence>
<feature type="disulfide bond" evidence="17">
    <location>
        <begin position="583"/>
        <end position="590"/>
    </location>
</feature>
<dbReference type="AlphaFoldDB" id="H2YJU1"/>
<feature type="disulfide bond" evidence="17">
    <location>
        <begin position="11"/>
        <end position="20"/>
    </location>
</feature>
<evidence type="ECO:0000256" key="3">
    <source>
        <dbReference type="ARBA" id="ARBA00022475"/>
    </source>
</evidence>
<sequence>TQCTESKAKSCSDCISVPGCAWCEDSVTRNYKLFPKNYANNPNVLISRCDLPENLLTEGERCPENAIINPKSNQSSPASGNRPHSNVGESAVGTATQIRPQIIKAQVRPGDPLNIELSFKQAEDYPVDLYYLLDLSKSMENDLNSLRALGRELGMSMQNITRDFRLGFGSFIDKTVMPYISTVPAKIKNPCSDKAPCVPTYSFHNDLPLTPEIEAFVTSVNNVTHSSNLDNPEGGLDAMMQAIVCKESINWRKDATHLLVYSTDASFHYAGDGKLGGIVLPNDGRCYLNSKGHYYNANYMDYPSIGHLVRKITSHSIQPIFAVTSNVIQTYTVSNPLTKHIQSFSYLPKKTYISSNICAQWSIQPQVLLEIKSPAEVSVSSQTAHCLDGSVPGLQCDGVKLGNVVKQSCLIQPFHSQVNFTFTLSTEKCLTSPVQVIVSPYGYNEVVTINVESLCDCQCEETEAPTNNCSGHGNYQCGSCVCESGFTGLDCSCDQKDVLGIESYLANCTDPTTGVVCNRGGECQCGSCICTQYANKKIDGKYCECDNTSCKRAGGKVCNGTWICCDCGDCICEPGWKGKACECTLEQALCYDHSDDALDSTKPCNGNGECECGQCVCKLSQGGAKFRGQYCETKPLVVCDIHRDCIQCNGMAHWQLNDTECKTQCMGYNVTVVSGVGYYQYSGYSQECRFTDLSDDCTYQANFEEIDGIIMVEVEPDKVCKTYANPVYIIIGIIAAIVGIGLAILLIWKLLTSIKDAREYKNFQKESQNPKWQGGENPIFKKATSTFKNPMYSA</sequence>
<evidence type="ECO:0000256" key="9">
    <source>
        <dbReference type="ARBA" id="ARBA00022837"/>
    </source>
</evidence>